<evidence type="ECO:0000256" key="1">
    <source>
        <dbReference type="ARBA" id="ARBA00022737"/>
    </source>
</evidence>
<gene>
    <name evidence="3" type="ORF">RB653_001794</name>
</gene>
<dbReference type="FunFam" id="3.40.50.10490:FF:000001">
    <property type="entry name" value="Glutamine--fructose-6-phosphate aminotransferase [isomerizing]"/>
    <property type="match status" value="1"/>
</dbReference>
<protein>
    <recommendedName>
        <fullName evidence="2">SIS domain-containing protein</fullName>
    </recommendedName>
</protein>
<dbReference type="Proteomes" id="UP001344447">
    <property type="component" value="Unassembled WGS sequence"/>
</dbReference>
<dbReference type="GO" id="GO:0004360">
    <property type="term" value="F:glutamine-fructose-6-phosphate transaminase (isomerizing) activity"/>
    <property type="evidence" value="ECO:0007669"/>
    <property type="project" value="TreeGrafter"/>
</dbReference>
<dbReference type="GO" id="GO:0097367">
    <property type="term" value="F:carbohydrate derivative binding"/>
    <property type="evidence" value="ECO:0007669"/>
    <property type="project" value="InterPro"/>
</dbReference>
<dbReference type="PANTHER" id="PTHR10937:SF0">
    <property type="entry name" value="GLUTAMINE--FRUCTOSE-6-PHOSPHATE TRANSAMINASE (ISOMERIZING)"/>
    <property type="match status" value="1"/>
</dbReference>
<dbReference type="EMBL" id="JAVFKY010000004">
    <property type="protein sequence ID" value="KAK5576857.1"/>
    <property type="molecule type" value="Genomic_DNA"/>
</dbReference>
<dbReference type="Pfam" id="PF01380">
    <property type="entry name" value="SIS"/>
    <property type="match status" value="1"/>
</dbReference>
<dbReference type="AlphaFoldDB" id="A0AAN7TMS6"/>
<dbReference type="GO" id="GO:0006047">
    <property type="term" value="P:UDP-N-acetylglucosamine metabolic process"/>
    <property type="evidence" value="ECO:0007669"/>
    <property type="project" value="TreeGrafter"/>
</dbReference>
<dbReference type="GO" id="GO:0006487">
    <property type="term" value="P:protein N-linked glycosylation"/>
    <property type="evidence" value="ECO:0007669"/>
    <property type="project" value="TreeGrafter"/>
</dbReference>
<dbReference type="PROSITE" id="PS51464">
    <property type="entry name" value="SIS"/>
    <property type="match status" value="1"/>
</dbReference>
<dbReference type="GO" id="GO:0005829">
    <property type="term" value="C:cytosol"/>
    <property type="evidence" value="ECO:0007669"/>
    <property type="project" value="TreeGrafter"/>
</dbReference>
<evidence type="ECO:0000259" key="2">
    <source>
        <dbReference type="PROSITE" id="PS51464"/>
    </source>
</evidence>
<dbReference type="InterPro" id="IPR035466">
    <property type="entry name" value="GlmS/AgaS_SIS"/>
</dbReference>
<keyword evidence="1" id="KW-0677">Repeat</keyword>
<evidence type="ECO:0000313" key="3">
    <source>
        <dbReference type="EMBL" id="KAK5576857.1"/>
    </source>
</evidence>
<keyword evidence="4" id="KW-1185">Reference proteome</keyword>
<dbReference type="SUPFAM" id="SSF53697">
    <property type="entry name" value="SIS domain"/>
    <property type="match status" value="1"/>
</dbReference>
<dbReference type="InterPro" id="IPR001347">
    <property type="entry name" value="SIS_dom"/>
</dbReference>
<dbReference type="CDD" id="cd05008">
    <property type="entry name" value="SIS_GlmS_GlmD_1"/>
    <property type="match status" value="1"/>
</dbReference>
<comment type="caution">
    <text evidence="3">The sequence shown here is derived from an EMBL/GenBank/DDBJ whole genome shotgun (WGS) entry which is preliminary data.</text>
</comment>
<evidence type="ECO:0000313" key="4">
    <source>
        <dbReference type="Proteomes" id="UP001344447"/>
    </source>
</evidence>
<accession>A0AAN7TMS6</accession>
<dbReference type="GO" id="GO:0006002">
    <property type="term" value="P:fructose 6-phosphate metabolic process"/>
    <property type="evidence" value="ECO:0007669"/>
    <property type="project" value="TreeGrafter"/>
</dbReference>
<feature type="domain" description="SIS" evidence="2">
    <location>
        <begin position="113"/>
        <end position="252"/>
    </location>
</feature>
<reference evidence="3 4" key="1">
    <citation type="submission" date="2023-11" db="EMBL/GenBank/DDBJ databases">
        <title>Dfirmibasis_genome.</title>
        <authorList>
            <person name="Edelbroek B."/>
            <person name="Kjellin J."/>
            <person name="Jerlstrom-Hultqvist J."/>
            <person name="Soderbom F."/>
        </authorList>
    </citation>
    <scope>NUCLEOTIDE SEQUENCE [LARGE SCALE GENOMIC DNA]</scope>
    <source>
        <strain evidence="3 4">TNS-C-14</strain>
    </source>
</reference>
<proteinExistence type="predicted"/>
<name>A0AAN7TMS6_9MYCE</name>
<dbReference type="Gene3D" id="3.40.50.10490">
    <property type="entry name" value="Glucose-6-phosphate isomerase like protein, domain 1"/>
    <property type="match status" value="1"/>
</dbReference>
<sequence>MEGFWALAVIHKDHPHQIVAEAKENPIAIGIDRYKGEVYLSSDVNAFYTSGLDVIFLQKAEKIMIDDTVRSKGAFEHFMLKEIFDQPEALQHALHGRLLEQICSVEFENFKLSPTDLANTKKIFILGCGTSWHAGLIAASLIEEFAKIPCQVEIASEFRYRNPVITQETLLIAISQSGETLDTFAAVREVKKKNIKVFAICNVANSTLTREADTTIFLRAGAEISVCSTKAFTTQITVLSLLTLLLGRHQGMTQDVGLAFF</sequence>
<dbReference type="PANTHER" id="PTHR10937">
    <property type="entry name" value="GLUCOSAMINE--FRUCTOSE-6-PHOSPHATE AMINOTRANSFERASE, ISOMERIZING"/>
    <property type="match status" value="1"/>
</dbReference>
<dbReference type="InterPro" id="IPR046348">
    <property type="entry name" value="SIS_dom_sf"/>
</dbReference>
<organism evidence="3 4">
    <name type="scientific">Dictyostelium firmibasis</name>
    <dbReference type="NCBI Taxonomy" id="79012"/>
    <lineage>
        <taxon>Eukaryota</taxon>
        <taxon>Amoebozoa</taxon>
        <taxon>Evosea</taxon>
        <taxon>Eumycetozoa</taxon>
        <taxon>Dictyostelia</taxon>
        <taxon>Dictyosteliales</taxon>
        <taxon>Dictyosteliaceae</taxon>
        <taxon>Dictyostelium</taxon>
    </lineage>
</organism>